<organism evidence="2">
    <name type="scientific">mine drainage metagenome</name>
    <dbReference type="NCBI Taxonomy" id="410659"/>
    <lineage>
        <taxon>unclassified sequences</taxon>
        <taxon>metagenomes</taxon>
        <taxon>ecological metagenomes</taxon>
    </lineage>
</organism>
<protein>
    <submittedName>
        <fullName evidence="2">Fe-S oxidoreductase</fullName>
    </submittedName>
</protein>
<reference evidence="2" key="2">
    <citation type="journal article" date="2014" name="ISME J.">
        <title>Microbial stratification in low pH oxic and suboxic macroscopic growths along an acid mine drainage.</title>
        <authorList>
            <person name="Mendez-Garcia C."/>
            <person name="Mesa V."/>
            <person name="Sprenger R.R."/>
            <person name="Richter M."/>
            <person name="Diez M.S."/>
            <person name="Solano J."/>
            <person name="Bargiela R."/>
            <person name="Golyshina O.V."/>
            <person name="Manteca A."/>
            <person name="Ramos J.L."/>
            <person name="Gallego J.R."/>
            <person name="Llorente I."/>
            <person name="Martins Dos Santos V.A."/>
            <person name="Jensen O.N."/>
            <person name="Pelaez A.I."/>
            <person name="Sanchez J."/>
            <person name="Ferrer M."/>
        </authorList>
    </citation>
    <scope>NUCLEOTIDE SEQUENCE</scope>
</reference>
<dbReference type="EMBL" id="AUZY01005110">
    <property type="protein sequence ID" value="EQD60001.1"/>
    <property type="molecule type" value="Genomic_DNA"/>
</dbReference>
<dbReference type="SFLD" id="SFLDG01082">
    <property type="entry name" value="B12-binding_domain_containing"/>
    <property type="match status" value="1"/>
</dbReference>
<comment type="caution">
    <text evidence="2">The sequence shown here is derived from an EMBL/GenBank/DDBJ whole genome shotgun (WGS) entry which is preliminary data.</text>
</comment>
<evidence type="ECO:0000313" key="2">
    <source>
        <dbReference type="EMBL" id="EQD60001.1"/>
    </source>
</evidence>
<dbReference type="GO" id="GO:0003824">
    <property type="term" value="F:catalytic activity"/>
    <property type="evidence" value="ECO:0007669"/>
    <property type="project" value="InterPro"/>
</dbReference>
<dbReference type="Pfam" id="PF04055">
    <property type="entry name" value="Radical_SAM"/>
    <property type="match status" value="1"/>
</dbReference>
<dbReference type="SFLD" id="SFLDS00029">
    <property type="entry name" value="Radical_SAM"/>
    <property type="match status" value="1"/>
</dbReference>
<feature type="non-terminal residue" evidence="2">
    <location>
        <position position="375"/>
    </location>
</feature>
<dbReference type="PANTHER" id="PTHR42731">
    <property type="entry name" value="SLL1084 PROTEIN"/>
    <property type="match status" value="1"/>
</dbReference>
<evidence type="ECO:0000259" key="1">
    <source>
        <dbReference type="Pfam" id="PF04055"/>
    </source>
</evidence>
<proteinExistence type="predicted"/>
<dbReference type="SUPFAM" id="SSF102114">
    <property type="entry name" value="Radical SAM enzymes"/>
    <property type="match status" value="1"/>
</dbReference>
<dbReference type="GO" id="GO:0051536">
    <property type="term" value="F:iron-sulfur cluster binding"/>
    <property type="evidence" value="ECO:0007669"/>
    <property type="project" value="InterPro"/>
</dbReference>
<name>T1AHN1_9ZZZZ</name>
<dbReference type="InterPro" id="IPR023404">
    <property type="entry name" value="rSAM_horseshoe"/>
</dbReference>
<sequence>MKGMTEVMRGCGIGCDFCEVTLRPLRYYSPESVAREIAINTAAGQNNAWLHSDEIFAYKHGNLYEPNEEALAELMQAVMSVKGLKTANPTHGRISIPAGYPDLIKKLSTILKAGPSNWIGVQTGVETGSDKLAKMHMPNKTLPLKIGPDGTFSEIVWQGVYNETKYFWRPAFTIQVGQEGETPEDLWETISMINVLSNSYSDGRPFEFTITPLLNVPLGRIKSHTLNRHVLSVDQLAVYYASYRHLAKMAARDGFGNTNGNFLARAGTGSIIAGGGLLMMKWIERVATKAGVDIDKVKNYSLNGEKKLRAWPEPIRLNIKNSRSSRTRNISAFHLFPTGCSSGRTRFPRSRLHSLNLSRMAFPALSSFTASREQA</sequence>
<dbReference type="PANTHER" id="PTHR42731:SF4">
    <property type="entry name" value="RADICAL SAM DOMAIN PROTEIN"/>
    <property type="match status" value="1"/>
</dbReference>
<dbReference type="AlphaFoldDB" id="T1AHN1"/>
<gene>
    <name evidence="2" type="ORF">B1B_07945</name>
</gene>
<feature type="domain" description="Radical SAM core" evidence="1">
    <location>
        <begin position="6"/>
        <end position="192"/>
    </location>
</feature>
<dbReference type="InterPro" id="IPR058240">
    <property type="entry name" value="rSAM_sf"/>
</dbReference>
<dbReference type="InterPro" id="IPR007197">
    <property type="entry name" value="rSAM"/>
</dbReference>
<dbReference type="Gene3D" id="3.80.30.20">
    <property type="entry name" value="tm_1862 like domain"/>
    <property type="match status" value="1"/>
</dbReference>
<accession>T1AHN1</accession>
<reference evidence="2" key="1">
    <citation type="submission" date="2013-08" db="EMBL/GenBank/DDBJ databases">
        <authorList>
            <person name="Mendez C."/>
            <person name="Richter M."/>
            <person name="Ferrer M."/>
            <person name="Sanchez J."/>
        </authorList>
    </citation>
    <scope>NUCLEOTIDE SEQUENCE</scope>
</reference>